<dbReference type="Gene3D" id="3.20.20.240">
    <property type="entry name" value="Methylmalonyl-CoA mutase"/>
    <property type="match status" value="1"/>
</dbReference>
<dbReference type="AlphaFoldDB" id="A0A3D6BN45"/>
<protein>
    <submittedName>
        <fullName evidence="1">Methylmalonyl-CoA mutase</fullName>
    </submittedName>
</protein>
<evidence type="ECO:0000313" key="2">
    <source>
        <dbReference type="Proteomes" id="UP000263268"/>
    </source>
</evidence>
<organism evidence="1 2">
    <name type="scientific">Xanthomarina gelatinilytica</name>
    <dbReference type="NCBI Taxonomy" id="1137281"/>
    <lineage>
        <taxon>Bacteria</taxon>
        <taxon>Pseudomonadati</taxon>
        <taxon>Bacteroidota</taxon>
        <taxon>Flavobacteriia</taxon>
        <taxon>Flavobacteriales</taxon>
        <taxon>Flavobacteriaceae</taxon>
        <taxon>Xanthomarina</taxon>
    </lineage>
</organism>
<gene>
    <name evidence="1" type="ORF">DHV22_01710</name>
</gene>
<proteinExistence type="predicted"/>
<dbReference type="Proteomes" id="UP000263268">
    <property type="component" value="Unassembled WGS sequence"/>
</dbReference>
<evidence type="ECO:0000313" key="1">
    <source>
        <dbReference type="EMBL" id="HCY80398.1"/>
    </source>
</evidence>
<dbReference type="GO" id="GO:0003824">
    <property type="term" value="F:catalytic activity"/>
    <property type="evidence" value="ECO:0007669"/>
    <property type="project" value="InterPro"/>
</dbReference>
<dbReference type="SUPFAM" id="SSF51703">
    <property type="entry name" value="Cobalamin (vitamin B12)-dependent enzymes"/>
    <property type="match status" value="1"/>
</dbReference>
<name>A0A3D6BN45_9FLAO</name>
<dbReference type="GO" id="GO:0031419">
    <property type="term" value="F:cobalamin binding"/>
    <property type="evidence" value="ECO:0007669"/>
    <property type="project" value="InterPro"/>
</dbReference>
<reference evidence="1 2" key="1">
    <citation type="journal article" date="2018" name="Nat. Biotechnol.">
        <title>A standardized bacterial taxonomy based on genome phylogeny substantially revises the tree of life.</title>
        <authorList>
            <person name="Parks D.H."/>
            <person name="Chuvochina M."/>
            <person name="Waite D.W."/>
            <person name="Rinke C."/>
            <person name="Skarshewski A."/>
            <person name="Chaumeil P.A."/>
            <person name="Hugenholtz P."/>
        </authorList>
    </citation>
    <scope>NUCLEOTIDE SEQUENCE [LARGE SCALE GENOMIC DNA]</scope>
    <source>
        <strain evidence="1">UBA10227</strain>
    </source>
</reference>
<sequence length="48" mass="5658">MSKKLFEEFSDVSSKEWKQKIQADLKGADYNDTLIWKSNEGIDVKPFY</sequence>
<feature type="non-terminal residue" evidence="1">
    <location>
        <position position="48"/>
    </location>
</feature>
<accession>A0A3D6BN45</accession>
<dbReference type="InterPro" id="IPR016176">
    <property type="entry name" value="Cbl-dep_enz_cat"/>
</dbReference>
<comment type="caution">
    <text evidence="1">The sequence shown here is derived from an EMBL/GenBank/DDBJ whole genome shotgun (WGS) entry which is preliminary data.</text>
</comment>
<dbReference type="EMBL" id="DPRK01000025">
    <property type="protein sequence ID" value="HCY80398.1"/>
    <property type="molecule type" value="Genomic_DNA"/>
</dbReference>